<evidence type="ECO:0000256" key="1">
    <source>
        <dbReference type="SAM" id="MobiDB-lite"/>
    </source>
</evidence>
<name>A0A6D2HH93_9BRAS</name>
<dbReference type="OrthoDB" id="1106128at2759"/>
<gene>
    <name evidence="2" type="ORF">MERR_LOCUS1850</name>
</gene>
<accession>A0A6D2HH93</accession>
<feature type="region of interest" description="Disordered" evidence="1">
    <location>
        <begin position="20"/>
        <end position="127"/>
    </location>
</feature>
<organism evidence="2 3">
    <name type="scientific">Microthlaspi erraticum</name>
    <dbReference type="NCBI Taxonomy" id="1685480"/>
    <lineage>
        <taxon>Eukaryota</taxon>
        <taxon>Viridiplantae</taxon>
        <taxon>Streptophyta</taxon>
        <taxon>Embryophyta</taxon>
        <taxon>Tracheophyta</taxon>
        <taxon>Spermatophyta</taxon>
        <taxon>Magnoliopsida</taxon>
        <taxon>eudicotyledons</taxon>
        <taxon>Gunneridae</taxon>
        <taxon>Pentapetalae</taxon>
        <taxon>rosids</taxon>
        <taxon>malvids</taxon>
        <taxon>Brassicales</taxon>
        <taxon>Brassicaceae</taxon>
        <taxon>Coluteocarpeae</taxon>
        <taxon>Microthlaspi</taxon>
    </lineage>
</organism>
<proteinExistence type="predicted"/>
<dbReference type="EMBL" id="CACVBM020000111">
    <property type="protein sequence ID" value="CAA7014615.1"/>
    <property type="molecule type" value="Genomic_DNA"/>
</dbReference>
<feature type="compositionally biased region" description="Basic and acidic residues" evidence="1">
    <location>
        <begin position="55"/>
        <end position="68"/>
    </location>
</feature>
<comment type="caution">
    <text evidence="2">The sequence shown here is derived from an EMBL/GenBank/DDBJ whole genome shotgun (WGS) entry which is preliminary data.</text>
</comment>
<protein>
    <submittedName>
        <fullName evidence="2">Uncharacterized protein</fullName>
    </submittedName>
</protein>
<feature type="compositionally biased region" description="Polar residues" evidence="1">
    <location>
        <begin position="101"/>
        <end position="111"/>
    </location>
</feature>
<keyword evidence="3" id="KW-1185">Reference proteome</keyword>
<feature type="compositionally biased region" description="Polar residues" evidence="1">
    <location>
        <begin position="69"/>
        <end position="92"/>
    </location>
</feature>
<evidence type="ECO:0000313" key="3">
    <source>
        <dbReference type="Proteomes" id="UP000467841"/>
    </source>
</evidence>
<reference evidence="2" key="1">
    <citation type="submission" date="2020-01" db="EMBL/GenBank/DDBJ databases">
        <authorList>
            <person name="Mishra B."/>
        </authorList>
    </citation>
    <scope>NUCLEOTIDE SEQUENCE [LARGE SCALE GENOMIC DNA]</scope>
</reference>
<feature type="compositionally biased region" description="Polar residues" evidence="1">
    <location>
        <begin position="20"/>
        <end position="32"/>
    </location>
</feature>
<sequence>MVDTASDRTEILENPITRTPILSFSSPTSLDSINDDDVFRTPPENAYLSSATADSESRLRFPEMKPDSKLQSPSSKTETTMPFSSSPSSLLTENARVLETNRLSGSPSSVPAGNVRVRGKNSDIDSPSLSSKLFFVENLKQCGLKFPK</sequence>
<dbReference type="AlphaFoldDB" id="A0A6D2HH93"/>
<evidence type="ECO:0000313" key="2">
    <source>
        <dbReference type="EMBL" id="CAA7014615.1"/>
    </source>
</evidence>
<dbReference type="Proteomes" id="UP000467841">
    <property type="component" value="Unassembled WGS sequence"/>
</dbReference>